<feature type="non-terminal residue" evidence="1">
    <location>
        <position position="75"/>
    </location>
</feature>
<dbReference type="Proteomes" id="UP000664167">
    <property type="component" value="Unassembled WGS sequence"/>
</dbReference>
<feature type="non-terminal residue" evidence="1">
    <location>
        <position position="1"/>
    </location>
</feature>
<evidence type="ECO:0000313" key="2">
    <source>
        <dbReference type="Proteomes" id="UP000664167"/>
    </source>
</evidence>
<reference evidence="1" key="1">
    <citation type="submission" date="2021-03" db="EMBL/GenBank/DDBJ databases">
        <title>Streptomyces poriferae sp. nov., a novel marine sponge-derived Actinobacteria species with anti-MRSA activity.</title>
        <authorList>
            <person name="Sandoval-Powers M."/>
            <person name="Kralova S."/>
            <person name="Nguyen G.-S."/>
            <person name="Fawwal D."/>
            <person name="Degnes K."/>
            <person name="Klinkenberg G."/>
            <person name="Sletta H."/>
            <person name="Wentzel A."/>
            <person name="Liles M.R."/>
        </authorList>
    </citation>
    <scope>NUCLEOTIDE SEQUENCE</scope>
    <source>
        <strain evidence="1">DSM 41794</strain>
    </source>
</reference>
<accession>A0A939FI16</accession>
<protein>
    <submittedName>
        <fullName evidence="1">Uncharacterized protein</fullName>
    </submittedName>
</protein>
<gene>
    <name evidence="1" type="ORF">J0695_42920</name>
</gene>
<comment type="caution">
    <text evidence="1">The sequence shown here is derived from an EMBL/GenBank/DDBJ whole genome shotgun (WGS) entry which is preliminary data.</text>
</comment>
<sequence>VKAERSIKGDKSYRERTAFDQEEMKSYHSRFSGNEVAFDVLVSFASEYERGVPVIKDVGNAVASVMADVNELRYK</sequence>
<keyword evidence="2" id="KW-1185">Reference proteome</keyword>
<evidence type="ECO:0000313" key="1">
    <source>
        <dbReference type="EMBL" id="MBO0518409.1"/>
    </source>
</evidence>
<organism evidence="1 2">
    <name type="scientific">Streptomyces beijiangensis</name>
    <dbReference type="NCBI Taxonomy" id="163361"/>
    <lineage>
        <taxon>Bacteria</taxon>
        <taxon>Bacillati</taxon>
        <taxon>Actinomycetota</taxon>
        <taxon>Actinomycetes</taxon>
        <taxon>Kitasatosporales</taxon>
        <taxon>Streptomycetaceae</taxon>
        <taxon>Streptomyces</taxon>
    </lineage>
</organism>
<dbReference type="EMBL" id="JAFLRJ010001619">
    <property type="protein sequence ID" value="MBO0518409.1"/>
    <property type="molecule type" value="Genomic_DNA"/>
</dbReference>
<proteinExistence type="predicted"/>
<name>A0A939FI16_9ACTN</name>
<dbReference type="AlphaFoldDB" id="A0A939FI16"/>